<name>A0A3R9R8M2_9BACI</name>
<dbReference type="EMBL" id="RBVX01000055">
    <property type="protein sequence ID" value="RSL29696.1"/>
    <property type="molecule type" value="Genomic_DNA"/>
</dbReference>
<evidence type="ECO:0000313" key="4">
    <source>
        <dbReference type="Proteomes" id="UP000275076"/>
    </source>
</evidence>
<comment type="caution">
    <text evidence="3">The sequence shown here is derived from an EMBL/GenBank/DDBJ whole genome shotgun (WGS) entry which is preliminary data.</text>
</comment>
<organism evidence="3 4">
    <name type="scientific">Salibacterium salarium</name>
    <dbReference type="NCBI Taxonomy" id="284579"/>
    <lineage>
        <taxon>Bacteria</taxon>
        <taxon>Bacillati</taxon>
        <taxon>Bacillota</taxon>
        <taxon>Bacilli</taxon>
        <taxon>Bacillales</taxon>
        <taxon>Bacillaceae</taxon>
    </lineage>
</organism>
<feature type="coiled-coil region" evidence="1">
    <location>
        <begin position="488"/>
        <end position="523"/>
    </location>
</feature>
<keyword evidence="4" id="KW-1185">Reference proteome</keyword>
<dbReference type="InterPro" id="IPR011646">
    <property type="entry name" value="KAP_P-loop"/>
</dbReference>
<evidence type="ECO:0000256" key="1">
    <source>
        <dbReference type="SAM" id="Coils"/>
    </source>
</evidence>
<feature type="domain" description="KAP NTPase" evidence="2">
    <location>
        <begin position="10"/>
        <end position="164"/>
    </location>
</feature>
<evidence type="ECO:0000259" key="2">
    <source>
        <dbReference type="Pfam" id="PF07693"/>
    </source>
</evidence>
<dbReference type="OrthoDB" id="88903at2"/>
<keyword evidence="1" id="KW-0175">Coiled coil</keyword>
<proteinExistence type="predicted"/>
<dbReference type="AlphaFoldDB" id="A0A3R9R8M2"/>
<dbReference type="Pfam" id="PF07693">
    <property type="entry name" value="KAP_NTPase"/>
    <property type="match status" value="1"/>
</dbReference>
<dbReference type="Proteomes" id="UP000275076">
    <property type="component" value="Unassembled WGS sequence"/>
</dbReference>
<gene>
    <name evidence="3" type="ORF">D7Z54_29895</name>
</gene>
<reference evidence="3 4" key="1">
    <citation type="submission" date="2018-10" db="EMBL/GenBank/DDBJ databases">
        <title>Draft genome sequence of Bacillus salarius IM0101, isolated from a hypersaline soil in Inner Mongolia, China.</title>
        <authorList>
            <person name="Yamprayoonswat W."/>
            <person name="Boonvisut S."/>
            <person name="Jumpathong W."/>
            <person name="Sittihan S."/>
            <person name="Ruangsuj P."/>
            <person name="Wanthongcharoen S."/>
            <person name="Thongpramul N."/>
            <person name="Pimmason S."/>
            <person name="Yu B."/>
            <person name="Yasawong M."/>
        </authorList>
    </citation>
    <scope>NUCLEOTIDE SEQUENCE [LARGE SCALE GENOMIC DNA]</scope>
    <source>
        <strain evidence="3 4">IM0101</strain>
    </source>
</reference>
<evidence type="ECO:0000313" key="3">
    <source>
        <dbReference type="EMBL" id="RSL29696.1"/>
    </source>
</evidence>
<protein>
    <recommendedName>
        <fullName evidence="2">KAP NTPase domain-containing protein</fullName>
    </recommendedName>
</protein>
<accession>A0A3R9R8M2</accession>
<sequence>MFASRHHGDQFEKKFQEAVDTYLQDEKKEQLILVFEDLDRLPPNELYSTLNTIKTFMEYEKCACIIPCDEKALRRELQAAFNLRNYDSNVTEFIDKVFDISIRLPEVEHTNMKKYAEKLLEQENIRWANAIREKEMLRSVIAILIHTDIKTPRQVKKILNAFSSNWELAERRDVPNSSNVLTEHPDILAVYTVFKTNYQTFYDVLQKDPLLFKDKNSVENVEERALDIYKKEIQPESNDVYQVEKEIAATSEKKREGSNEQSDFIPYLFLYRYFQKLTTHYDARPYIYFSNRDLNPMTSINELGELKEIAFSGVQDVFQQKFSQLNDEYKTLFMNNILPETYTENELIQTMHCAFSLPESLTFARRTNDDWEFYFTNHYDRIIDSLNPSVLYEGLKNIQATSITWDYLGKTLIDNDQISDLYHLWREKSNLYYKLQNTDLTDIIEQNFTIINKAEDDLYHLPSELLNLPEDHTLTHALKWDDLLLENLKDIVGINKEIEQRNKEKQENQSEEEENTEDEILLDKELPFQLIEWIKAVHNKTSIEIDGEWLSLFITDYASAFSQLSGVGKYWTTLIENSSSSEEIEYLLQILKGKRKSEELFPLEIWTVLNDKISSGLITESIENNLISTINRLYKKNNDHFKEAVVTLKDVETIKTWTMEHYDFQNTEAEVPMEENLIENAPYIDSRELFQKANDRIMERNTTTIQAMTRLLNASESFRIASVENDITEEWSHLSKEEILNVEPDKDLVILLDFFQSMESNKENYTTKIIDYMTFVVNKANLLLHQSRHPRVDGSYKEKWKDHFRSLFQKLVEYDHTLSWSKTLKDLQGPLNTEGHIGSFLDISTAISAVDAVAKNTNAKDETANEFIAHTIDITNPKQQKVVSLRWPYIQKRLKNTISTKIENEEAYDGFISVLLEEMEFKAKPDIIKGLQEDNFNEVDKQKIIETIAKNAPKQELSSWLIELFDNINEGVSGLEYNATISIFQERDISPDIDPEKLRDCLAYRDKRTELALYIIPKIYNDRDNSKVRDVFRDTILELEEEEGLFMEQAQEVKRFFNWKNRKKSKK</sequence>